<protein>
    <submittedName>
        <fullName evidence="2">Uncharacterized protein</fullName>
    </submittedName>
</protein>
<dbReference type="AlphaFoldDB" id="A0A8J5CVS0"/>
<dbReference type="EMBL" id="JACEEZ010012143">
    <property type="protein sequence ID" value="KAG0720842.1"/>
    <property type="molecule type" value="Genomic_DNA"/>
</dbReference>
<evidence type="ECO:0000313" key="3">
    <source>
        <dbReference type="Proteomes" id="UP000770661"/>
    </source>
</evidence>
<reference evidence="2" key="1">
    <citation type="submission" date="2020-07" db="EMBL/GenBank/DDBJ databases">
        <title>The High-quality genome of the commercially important snow crab, Chionoecetes opilio.</title>
        <authorList>
            <person name="Jeong J.-H."/>
            <person name="Ryu S."/>
        </authorList>
    </citation>
    <scope>NUCLEOTIDE SEQUENCE</scope>
    <source>
        <strain evidence="2">MADBK_172401_WGS</strain>
        <tissue evidence="2">Digestive gland</tissue>
    </source>
</reference>
<evidence type="ECO:0000313" key="2">
    <source>
        <dbReference type="EMBL" id="KAG0720842.1"/>
    </source>
</evidence>
<evidence type="ECO:0000256" key="1">
    <source>
        <dbReference type="SAM" id="MobiDB-lite"/>
    </source>
</evidence>
<feature type="compositionally biased region" description="Basic and acidic residues" evidence="1">
    <location>
        <begin position="60"/>
        <end position="73"/>
    </location>
</feature>
<proteinExistence type="predicted"/>
<gene>
    <name evidence="2" type="ORF">GWK47_047624</name>
</gene>
<name>A0A8J5CVS0_CHIOP</name>
<dbReference type="Proteomes" id="UP000770661">
    <property type="component" value="Unassembled WGS sequence"/>
</dbReference>
<comment type="caution">
    <text evidence="2">The sequence shown here is derived from an EMBL/GenBank/DDBJ whole genome shotgun (WGS) entry which is preliminary data.</text>
</comment>
<organism evidence="2 3">
    <name type="scientific">Chionoecetes opilio</name>
    <name type="common">Atlantic snow crab</name>
    <name type="synonym">Cancer opilio</name>
    <dbReference type="NCBI Taxonomy" id="41210"/>
    <lineage>
        <taxon>Eukaryota</taxon>
        <taxon>Metazoa</taxon>
        <taxon>Ecdysozoa</taxon>
        <taxon>Arthropoda</taxon>
        <taxon>Crustacea</taxon>
        <taxon>Multicrustacea</taxon>
        <taxon>Malacostraca</taxon>
        <taxon>Eumalacostraca</taxon>
        <taxon>Eucarida</taxon>
        <taxon>Decapoda</taxon>
        <taxon>Pleocyemata</taxon>
        <taxon>Brachyura</taxon>
        <taxon>Eubrachyura</taxon>
        <taxon>Majoidea</taxon>
        <taxon>Majidae</taxon>
        <taxon>Chionoecetes</taxon>
    </lineage>
</organism>
<accession>A0A8J5CVS0</accession>
<keyword evidence="3" id="KW-1185">Reference proteome</keyword>
<sequence>MADGEERHQTTQTGRLRASPPILPPWGRRLNGKIPGNERGRGSNAGPQKMVSDALTHRAVQAEDERKSGRESKVCAGQQAGGEAAIHAMREILVRKNVKRCWPKGTEPHAAYSAFTHGLQQRWSFVKRTIQASAFSSDRWKNPSEKPFLPALLKSHIIIGDNVRELLTFPPRLGGVGSRPLRKLADEKPKLINLTSSLTEKIKTSRRKWVKTDPNAILELKKTPF</sequence>
<feature type="region of interest" description="Disordered" evidence="1">
    <location>
        <begin position="1"/>
        <end position="81"/>
    </location>
</feature>